<evidence type="ECO:0000313" key="2">
    <source>
        <dbReference type="EMBL" id="KAL2272839.1"/>
    </source>
</evidence>
<keyword evidence="1" id="KW-0732">Signal</keyword>
<name>A0ABR4DRW4_9PEZI</name>
<gene>
    <name evidence="2" type="ORF">FJTKL_05957</name>
</gene>
<dbReference type="Proteomes" id="UP001600888">
    <property type="component" value="Unassembled WGS sequence"/>
</dbReference>
<feature type="signal peptide" evidence="1">
    <location>
        <begin position="1"/>
        <end position="21"/>
    </location>
</feature>
<protein>
    <submittedName>
        <fullName evidence="2">Uncharacterized protein</fullName>
    </submittedName>
</protein>
<dbReference type="EMBL" id="JBAWTH010000213">
    <property type="protein sequence ID" value="KAL2272839.1"/>
    <property type="molecule type" value="Genomic_DNA"/>
</dbReference>
<evidence type="ECO:0000256" key="1">
    <source>
        <dbReference type="SAM" id="SignalP"/>
    </source>
</evidence>
<dbReference type="InterPro" id="IPR037176">
    <property type="entry name" value="Osmotin/thaumatin-like_sf"/>
</dbReference>
<reference evidence="2 3" key="1">
    <citation type="submission" date="2024-03" db="EMBL/GenBank/DDBJ databases">
        <title>A high-quality draft genome sequence of Diaporthe vaccinii, a causative agent of upright dieback and viscid rot disease in cranberry plants.</title>
        <authorList>
            <person name="Sarrasin M."/>
            <person name="Lang B.F."/>
            <person name="Burger G."/>
        </authorList>
    </citation>
    <scope>NUCLEOTIDE SEQUENCE [LARGE SCALE GENOMIC DNA]</scope>
    <source>
        <strain evidence="2 3">IS7</strain>
    </source>
</reference>
<accession>A0ABR4DRW4</accession>
<sequence length="272" mass="27754">MNTLKATVLLSVTVLTSQVFAAPQGAGEAVKTIAPPQLTGTPTSKTFVDGSHFTEATKAAWAGGKLKGRMEQPPGHLTIEILNAYGHEITTAHASNAGSPTPVGGPIEPGIVPNGTTASFAVPTGWAGNVAMNRANMSINGDVTLLEASFIAPEGWGFAVAGVDVSLVNGFTVPVTCECDGNWVAGCKKNLFDVKAREVQNAANAAVNPLRDDMSATSAEPFFAPCEGAAYTFPNDHAANSFGACQSGLISCCVGTACQASALRAKNSTPSA</sequence>
<proteinExistence type="predicted"/>
<evidence type="ECO:0000313" key="3">
    <source>
        <dbReference type="Proteomes" id="UP001600888"/>
    </source>
</evidence>
<organism evidence="2 3">
    <name type="scientific">Diaporthe vaccinii</name>
    <dbReference type="NCBI Taxonomy" id="105482"/>
    <lineage>
        <taxon>Eukaryota</taxon>
        <taxon>Fungi</taxon>
        <taxon>Dikarya</taxon>
        <taxon>Ascomycota</taxon>
        <taxon>Pezizomycotina</taxon>
        <taxon>Sordariomycetes</taxon>
        <taxon>Sordariomycetidae</taxon>
        <taxon>Diaporthales</taxon>
        <taxon>Diaporthaceae</taxon>
        <taxon>Diaporthe</taxon>
        <taxon>Diaporthe eres species complex</taxon>
    </lineage>
</organism>
<comment type="caution">
    <text evidence="2">The sequence shown here is derived from an EMBL/GenBank/DDBJ whole genome shotgun (WGS) entry which is preliminary data.</text>
</comment>
<keyword evidence="3" id="KW-1185">Reference proteome</keyword>
<feature type="chain" id="PRO_5046224532" evidence="1">
    <location>
        <begin position="22"/>
        <end position="272"/>
    </location>
</feature>
<dbReference type="SUPFAM" id="SSF49870">
    <property type="entry name" value="Osmotin, thaumatin-like protein"/>
    <property type="match status" value="1"/>
</dbReference>